<evidence type="ECO:0000256" key="2">
    <source>
        <dbReference type="ARBA" id="ARBA00022670"/>
    </source>
</evidence>
<proteinExistence type="inferred from homology"/>
<dbReference type="EMBL" id="JAVFKD010000015">
    <property type="protein sequence ID" value="KAK5989581.1"/>
    <property type="molecule type" value="Genomic_DNA"/>
</dbReference>
<gene>
    <name evidence="6" type="ORF">PT974_11108</name>
</gene>
<evidence type="ECO:0000256" key="4">
    <source>
        <dbReference type="SAM" id="MobiDB-lite"/>
    </source>
</evidence>
<reference evidence="6 7" key="1">
    <citation type="submission" date="2024-01" db="EMBL/GenBank/DDBJ databases">
        <title>Complete genome of Cladobotryum mycophilum ATHUM6906.</title>
        <authorList>
            <person name="Christinaki A.C."/>
            <person name="Myridakis A.I."/>
            <person name="Kouvelis V.N."/>
        </authorList>
    </citation>
    <scope>NUCLEOTIDE SEQUENCE [LARGE SCALE GENOMIC DNA]</scope>
    <source>
        <strain evidence="6 7">ATHUM6906</strain>
    </source>
</reference>
<keyword evidence="3" id="KW-0378">Hydrolase</keyword>
<keyword evidence="2" id="KW-0645">Protease</keyword>
<comment type="similarity">
    <text evidence="1">Belongs to the peptidase C48 family.</text>
</comment>
<feature type="domain" description="Ubiquitin-like protease family profile" evidence="5">
    <location>
        <begin position="412"/>
        <end position="567"/>
    </location>
</feature>
<dbReference type="InterPro" id="IPR003653">
    <property type="entry name" value="Peptidase_C48_C"/>
</dbReference>
<evidence type="ECO:0000256" key="3">
    <source>
        <dbReference type="ARBA" id="ARBA00022801"/>
    </source>
</evidence>
<feature type="region of interest" description="Disordered" evidence="4">
    <location>
        <begin position="137"/>
        <end position="169"/>
    </location>
</feature>
<sequence length="640" mass="71497">MGRRGPKKPAQKLLGYIMEILGSTDRLDNELYLLVEQLPLTERRRLREFASILSNTCESKGLKDHDEAAGETIEAACESRGRRGGALPDISQPPECADAIENYLLAGTATPRALDETESDIKSPSVLSTIVVATEDTSISSDETASPRRNSSSDKPTPTGKRTRPVQVSSPLLSQSIGDFIRHSREVIGHLSAPTVSQEMFKSVFDSVNNAEPKIGDAWSDGSGWLSLLKVGRGEKLRGTMRYVSIAMAFADWHHSQVQLISPGAERKSKEAQDASGHVVNRMLQFVREEDQKENRKTLHTSLTRGRKWNRLKCGLGVGILIMDPWGLGKSSEEVLDKLIAELPRNEAKWAVLKLLDVQVTEFFRTGRTNETLFNDGLRPTSPKVGPPPQLTQTKMLQIPEQGRLLVRGAGFQFDASSFRGLKPNVWLTDSTIEACLHVSDKLSFVRVGRCISIHYKTGPNSGAIMKDPFQVAARKMESWREEMQAEPVCFFPLFLRNNHFSLLEINHRTKTIHHYDSIVIRPGEMTDVERVCAKAFPQLQYVEERVIQQTDDHSCGPIVVKHARLRMLGLPATFGVDGKYSAEALRVEIIDLLNLAWMDDAITEAPPPQRKRRAAVRAQKFNKRLRGGRQLHCVETSVL</sequence>
<organism evidence="6 7">
    <name type="scientific">Cladobotryum mycophilum</name>
    <dbReference type="NCBI Taxonomy" id="491253"/>
    <lineage>
        <taxon>Eukaryota</taxon>
        <taxon>Fungi</taxon>
        <taxon>Dikarya</taxon>
        <taxon>Ascomycota</taxon>
        <taxon>Pezizomycotina</taxon>
        <taxon>Sordariomycetes</taxon>
        <taxon>Hypocreomycetidae</taxon>
        <taxon>Hypocreales</taxon>
        <taxon>Hypocreaceae</taxon>
        <taxon>Cladobotryum</taxon>
    </lineage>
</organism>
<evidence type="ECO:0000256" key="1">
    <source>
        <dbReference type="ARBA" id="ARBA00005234"/>
    </source>
</evidence>
<dbReference type="Pfam" id="PF02902">
    <property type="entry name" value="Peptidase_C48"/>
    <property type="match status" value="1"/>
</dbReference>
<dbReference type="SUPFAM" id="SSF54001">
    <property type="entry name" value="Cysteine proteinases"/>
    <property type="match status" value="1"/>
</dbReference>
<accession>A0ABR0SCK1</accession>
<evidence type="ECO:0000259" key="5">
    <source>
        <dbReference type="PROSITE" id="PS50600"/>
    </source>
</evidence>
<dbReference type="InterPro" id="IPR038765">
    <property type="entry name" value="Papain-like_cys_pep_sf"/>
</dbReference>
<evidence type="ECO:0000313" key="7">
    <source>
        <dbReference type="Proteomes" id="UP001338125"/>
    </source>
</evidence>
<keyword evidence="7" id="KW-1185">Reference proteome</keyword>
<dbReference type="Gene3D" id="3.40.395.10">
    <property type="entry name" value="Adenoviral Proteinase, Chain A"/>
    <property type="match status" value="1"/>
</dbReference>
<dbReference type="Proteomes" id="UP001338125">
    <property type="component" value="Unassembled WGS sequence"/>
</dbReference>
<protein>
    <recommendedName>
        <fullName evidence="5">Ubiquitin-like protease family profile domain-containing protein</fullName>
    </recommendedName>
</protein>
<comment type="caution">
    <text evidence="6">The sequence shown here is derived from an EMBL/GenBank/DDBJ whole genome shotgun (WGS) entry which is preliminary data.</text>
</comment>
<evidence type="ECO:0000313" key="6">
    <source>
        <dbReference type="EMBL" id="KAK5989581.1"/>
    </source>
</evidence>
<dbReference type="PROSITE" id="PS50600">
    <property type="entry name" value="ULP_PROTEASE"/>
    <property type="match status" value="1"/>
</dbReference>
<name>A0ABR0SCK1_9HYPO</name>
<feature type="compositionally biased region" description="Polar residues" evidence="4">
    <location>
        <begin position="137"/>
        <end position="156"/>
    </location>
</feature>